<keyword evidence="2" id="KW-1185">Reference proteome</keyword>
<comment type="caution">
    <text evidence="1">The sequence shown here is derived from an EMBL/GenBank/DDBJ whole genome shotgun (WGS) entry which is preliminary data.</text>
</comment>
<name>A0ACC0LVL0_RHOML</name>
<dbReference type="EMBL" id="CM046398">
    <property type="protein sequence ID" value="KAI8532680.1"/>
    <property type="molecule type" value="Genomic_DNA"/>
</dbReference>
<organism evidence="1 2">
    <name type="scientific">Rhododendron molle</name>
    <name type="common">Chinese azalea</name>
    <name type="synonym">Azalea mollis</name>
    <dbReference type="NCBI Taxonomy" id="49168"/>
    <lineage>
        <taxon>Eukaryota</taxon>
        <taxon>Viridiplantae</taxon>
        <taxon>Streptophyta</taxon>
        <taxon>Embryophyta</taxon>
        <taxon>Tracheophyta</taxon>
        <taxon>Spermatophyta</taxon>
        <taxon>Magnoliopsida</taxon>
        <taxon>eudicotyledons</taxon>
        <taxon>Gunneridae</taxon>
        <taxon>Pentapetalae</taxon>
        <taxon>asterids</taxon>
        <taxon>Ericales</taxon>
        <taxon>Ericaceae</taxon>
        <taxon>Ericoideae</taxon>
        <taxon>Rhodoreae</taxon>
        <taxon>Rhododendron</taxon>
    </lineage>
</organism>
<protein>
    <submittedName>
        <fullName evidence="1">Uncharacterized protein</fullName>
    </submittedName>
</protein>
<evidence type="ECO:0000313" key="1">
    <source>
        <dbReference type="EMBL" id="KAI8532680.1"/>
    </source>
</evidence>
<proteinExistence type="predicted"/>
<gene>
    <name evidence="1" type="ORF">RHMOL_Rhmol11G0232300</name>
</gene>
<dbReference type="Proteomes" id="UP001062846">
    <property type="component" value="Chromosome 11"/>
</dbReference>
<evidence type="ECO:0000313" key="2">
    <source>
        <dbReference type="Proteomes" id="UP001062846"/>
    </source>
</evidence>
<sequence>MGQPRTIQETNLCSARGAERLGQPSSILHRHGCNRHHLLIHFAHAFTTIWESPSHQSFTFFMCPEGAAACAASACALRSEIELPNLPQPK</sequence>
<accession>A0ACC0LVL0</accession>
<reference evidence="1" key="1">
    <citation type="submission" date="2022-02" db="EMBL/GenBank/DDBJ databases">
        <title>Plant Genome Project.</title>
        <authorList>
            <person name="Zhang R.-G."/>
        </authorList>
    </citation>
    <scope>NUCLEOTIDE SEQUENCE</scope>
    <source>
        <strain evidence="1">AT1</strain>
    </source>
</reference>